<reference evidence="3 4" key="1">
    <citation type="submission" date="2020-08" db="EMBL/GenBank/DDBJ databases">
        <title>Genomic Encyclopedia of Type Strains, Phase IV (KMG-IV): sequencing the most valuable type-strain genomes for metagenomic binning, comparative biology and taxonomic classification.</title>
        <authorList>
            <person name="Goeker M."/>
        </authorList>
    </citation>
    <scope>NUCLEOTIDE SEQUENCE [LARGE SCALE GENOMIC DNA]</scope>
    <source>
        <strain evidence="3 4">DSM 25024</strain>
    </source>
</reference>
<dbReference type="PANTHER" id="PTHR43377">
    <property type="entry name" value="BILIVERDIN REDUCTASE A"/>
    <property type="match status" value="1"/>
</dbReference>
<dbReference type="SUPFAM" id="SSF55347">
    <property type="entry name" value="Glyceraldehyde-3-phosphate dehydrogenase-like, C-terminal domain"/>
    <property type="match status" value="1"/>
</dbReference>
<dbReference type="InterPro" id="IPR000683">
    <property type="entry name" value="Gfo/Idh/MocA-like_OxRdtase_N"/>
</dbReference>
<organism evidence="3 4">
    <name type="scientific">Aureimonas phyllosphaerae</name>
    <dbReference type="NCBI Taxonomy" id="1166078"/>
    <lineage>
        <taxon>Bacteria</taxon>
        <taxon>Pseudomonadati</taxon>
        <taxon>Pseudomonadota</taxon>
        <taxon>Alphaproteobacteria</taxon>
        <taxon>Hyphomicrobiales</taxon>
        <taxon>Aurantimonadaceae</taxon>
        <taxon>Aureimonas</taxon>
    </lineage>
</organism>
<comment type="caution">
    <text evidence="3">The sequence shown here is derived from an EMBL/GenBank/DDBJ whole genome shotgun (WGS) entry which is preliminary data.</text>
</comment>
<dbReference type="InterPro" id="IPR036291">
    <property type="entry name" value="NAD(P)-bd_dom_sf"/>
</dbReference>
<name>A0A7W6FTW1_9HYPH</name>
<protein>
    <submittedName>
        <fullName evidence="3">Putative dehydrogenase</fullName>
    </submittedName>
</protein>
<dbReference type="GO" id="GO:0000166">
    <property type="term" value="F:nucleotide binding"/>
    <property type="evidence" value="ECO:0007669"/>
    <property type="project" value="InterPro"/>
</dbReference>
<dbReference type="InterPro" id="IPR051450">
    <property type="entry name" value="Gfo/Idh/MocA_Oxidoreductases"/>
</dbReference>
<evidence type="ECO:0000259" key="2">
    <source>
        <dbReference type="Pfam" id="PF22725"/>
    </source>
</evidence>
<evidence type="ECO:0000259" key="1">
    <source>
        <dbReference type="Pfam" id="PF01408"/>
    </source>
</evidence>
<sequence length="379" mass="41852">MNIAIVGCGFVADYYMTTLPNHPDLKLVGTYDRDEWAAKRFAAFHGTPIYPTLEDLLADPTIELVVNLTNPASHFAISKACLEAGRHVYSEKPLAMEIGEAEELVELARARSLQIASAPCSVLGEAAQTARRTIEDGTVGDVRLVYAEMEDSMVFRENYRTWRSLSGAPWPAEDEFAVGCTLEHAGYYLTWLCEFFGPVEEMTAFSAKLFPDKGTQQSPDEIANDFSVACLRFRSGVVARLTCGLAAPSDRSMHIVGTGGVLSVTDGWNARSSLYLRDPAGHWRPRAGIFGKVLRRLERGRPIKHWFGRRLSVPRSGAVVPETSSRMDFMRGPALMAQAIRSGTRPPLADAFALHVTELSIVAQDTKGYPMPYRPRSTF</sequence>
<proteinExistence type="predicted"/>
<dbReference type="AlphaFoldDB" id="A0A7W6FTW1"/>
<dbReference type="PANTHER" id="PTHR43377:SF1">
    <property type="entry name" value="BILIVERDIN REDUCTASE A"/>
    <property type="match status" value="1"/>
</dbReference>
<dbReference type="Pfam" id="PF01408">
    <property type="entry name" value="GFO_IDH_MocA"/>
    <property type="match status" value="1"/>
</dbReference>
<feature type="domain" description="GFO/IDH/MocA-like oxidoreductase" evidence="2">
    <location>
        <begin position="128"/>
        <end position="262"/>
    </location>
</feature>
<dbReference type="Gene3D" id="3.40.50.720">
    <property type="entry name" value="NAD(P)-binding Rossmann-like Domain"/>
    <property type="match status" value="1"/>
</dbReference>
<gene>
    <name evidence="3" type="ORF">GGR05_001575</name>
</gene>
<dbReference type="EMBL" id="JACIDO010000003">
    <property type="protein sequence ID" value="MBB3935431.1"/>
    <property type="molecule type" value="Genomic_DNA"/>
</dbReference>
<feature type="domain" description="Gfo/Idh/MocA-like oxidoreductase N-terminal" evidence="1">
    <location>
        <begin position="1"/>
        <end position="115"/>
    </location>
</feature>
<dbReference type="RefSeq" id="WP_090965967.1">
    <property type="nucleotide sequence ID" value="NZ_FOOA01000023.1"/>
</dbReference>
<evidence type="ECO:0000313" key="4">
    <source>
        <dbReference type="Proteomes" id="UP000531216"/>
    </source>
</evidence>
<dbReference type="SUPFAM" id="SSF51735">
    <property type="entry name" value="NAD(P)-binding Rossmann-fold domains"/>
    <property type="match status" value="1"/>
</dbReference>
<dbReference type="InterPro" id="IPR055170">
    <property type="entry name" value="GFO_IDH_MocA-like_dom"/>
</dbReference>
<dbReference type="Gene3D" id="3.30.360.10">
    <property type="entry name" value="Dihydrodipicolinate Reductase, domain 2"/>
    <property type="match status" value="1"/>
</dbReference>
<dbReference type="Proteomes" id="UP000531216">
    <property type="component" value="Unassembled WGS sequence"/>
</dbReference>
<dbReference type="Pfam" id="PF22725">
    <property type="entry name" value="GFO_IDH_MocA_C3"/>
    <property type="match status" value="1"/>
</dbReference>
<dbReference type="OrthoDB" id="9776544at2"/>
<accession>A0A7W6FTW1</accession>
<keyword evidence="4" id="KW-1185">Reference proteome</keyword>
<evidence type="ECO:0000313" key="3">
    <source>
        <dbReference type="EMBL" id="MBB3935431.1"/>
    </source>
</evidence>